<dbReference type="InterPro" id="IPR022225">
    <property type="entry name" value="Phage_tail_fibre_N"/>
</dbReference>
<evidence type="ECO:0000259" key="1">
    <source>
        <dbReference type="Pfam" id="PF12571"/>
    </source>
</evidence>
<accession>A0A5C1A538</accession>
<dbReference type="KEGG" id="kuy:FY550_14525"/>
<dbReference type="Gene3D" id="2.60.40.3940">
    <property type="match status" value="1"/>
</dbReference>
<dbReference type="RefSeq" id="WP_149054626.1">
    <property type="nucleotide sequence ID" value="NZ_CP043420.1"/>
</dbReference>
<reference evidence="3 4" key="1">
    <citation type="submission" date="2019-08" db="EMBL/GenBank/DDBJ databases">
        <title>Complete genome sequence of Kushneria sp. YCWA18, a halophilic phosphate-solubilizing bacterium isolated from Daqiao saltern in China.</title>
        <authorList>
            <person name="Du G.-X."/>
            <person name="Qu L.-Y."/>
        </authorList>
    </citation>
    <scope>NUCLEOTIDE SEQUENCE [LARGE SCALE GENOMIC DNA]</scope>
    <source>
        <strain evidence="3 4">YCWA18</strain>
    </source>
</reference>
<name>A0A5C1A538_9GAMM</name>
<dbReference type="Pfam" id="PF21882">
    <property type="entry name" value="Gp53-like_C"/>
    <property type="match status" value="1"/>
</dbReference>
<dbReference type="Proteomes" id="UP000322553">
    <property type="component" value="Chromosome"/>
</dbReference>
<dbReference type="EMBL" id="CP043420">
    <property type="protein sequence ID" value="QEL12229.1"/>
    <property type="molecule type" value="Genomic_DNA"/>
</dbReference>
<dbReference type="InterPro" id="IPR051934">
    <property type="entry name" value="Phage_Tail_Fiber_Structural"/>
</dbReference>
<protein>
    <submittedName>
        <fullName evidence="3">DNA inversion product</fullName>
    </submittedName>
</protein>
<organism evidence="3 4">
    <name type="scientific">Kushneria phosphatilytica</name>
    <dbReference type="NCBI Taxonomy" id="657387"/>
    <lineage>
        <taxon>Bacteria</taxon>
        <taxon>Pseudomonadati</taxon>
        <taxon>Pseudomonadota</taxon>
        <taxon>Gammaproteobacteria</taxon>
        <taxon>Oceanospirillales</taxon>
        <taxon>Halomonadaceae</taxon>
        <taxon>Kushneria</taxon>
    </lineage>
</organism>
<dbReference type="AlphaFoldDB" id="A0A5C1A538"/>
<feature type="domain" description="Phage tail fibre protein N-terminal" evidence="1">
    <location>
        <begin position="1"/>
        <end position="148"/>
    </location>
</feature>
<evidence type="ECO:0000313" key="4">
    <source>
        <dbReference type="Proteomes" id="UP000322553"/>
    </source>
</evidence>
<dbReference type="InterPro" id="IPR054075">
    <property type="entry name" value="Gp53-like_C"/>
</dbReference>
<evidence type="ECO:0000313" key="3">
    <source>
        <dbReference type="EMBL" id="QEL12229.1"/>
    </source>
</evidence>
<keyword evidence="4" id="KW-1185">Reference proteome</keyword>
<feature type="domain" description="Putative tail fiber protein gp53-like C-terminal" evidence="2">
    <location>
        <begin position="293"/>
        <end position="395"/>
    </location>
</feature>
<dbReference type="PANTHER" id="PTHR35191">
    <property type="entry name" value="PROPHAGE SIDE TAIL FIBER PROTEIN HOMOLOG STFQ-RELATED"/>
    <property type="match status" value="1"/>
</dbReference>
<dbReference type="Pfam" id="PF12571">
    <property type="entry name" value="Phage_tail_fib"/>
    <property type="match status" value="1"/>
</dbReference>
<gene>
    <name evidence="3" type="ORF">FY550_14525</name>
</gene>
<proteinExistence type="predicted"/>
<sequence length="396" mass="42005">MSQFYTLLTDIGQAKLANAMAVGEPFSISELAVGDGGGSVPAIDASATALVNEVRRAQVNRVETDADNPNWLVVEQVLPPSVGGWYIREVGVFDEDGDLIAIGNYPETYKPQLSEGSSRTQTVRFVMMVSDTSAVTLKVDPGVVLATREYVDDSIRDHAESRNHPEATTTALGFVELANGTEAKNRSDKKRVLTPDTGGQMLAGHEKATEAHKADQIGLTSTLSVFGSAVTTVHGVLAALGNSSKAGIATQQEVNDGSGDNVVTASKLGAWARLGFESSFGETGYLALPTWLGGFIFQWGQVSLSGPTSDGSANSEYDHKHTYTSWSINWPISFPKACYFGLPIPRDITDGPSEGAELVGTVAELGKTAMSGKSVRVSGTNQGTEHYMLTYFGVGR</sequence>
<dbReference type="PANTHER" id="PTHR35191:SF1">
    <property type="entry name" value="PROPHAGE SIDE TAIL FIBER PROTEIN HOMOLOG STFQ-RELATED"/>
    <property type="match status" value="1"/>
</dbReference>
<evidence type="ECO:0000259" key="2">
    <source>
        <dbReference type="Pfam" id="PF21882"/>
    </source>
</evidence>